<keyword evidence="3" id="KW-1185">Reference proteome</keyword>
<dbReference type="STRING" id="210143.A0A1R3I9J1"/>
<feature type="compositionally biased region" description="Polar residues" evidence="1">
    <location>
        <begin position="35"/>
        <end position="49"/>
    </location>
</feature>
<dbReference type="OrthoDB" id="4062651at2759"/>
<accession>A0A1R3I9J1</accession>
<dbReference type="AlphaFoldDB" id="A0A1R3I9J1"/>
<name>A0A1R3I9J1_COCAP</name>
<evidence type="ECO:0000256" key="1">
    <source>
        <dbReference type="SAM" id="MobiDB-lite"/>
    </source>
</evidence>
<feature type="region of interest" description="Disordered" evidence="1">
    <location>
        <begin position="1"/>
        <end position="67"/>
    </location>
</feature>
<gene>
    <name evidence="2" type="ORF">CCACVL1_13850</name>
</gene>
<feature type="compositionally biased region" description="Polar residues" evidence="1">
    <location>
        <begin position="1"/>
        <end position="12"/>
    </location>
</feature>
<dbReference type="Gramene" id="OMO79218">
    <property type="protein sequence ID" value="OMO79218"/>
    <property type="gene ID" value="CCACVL1_13850"/>
</dbReference>
<sequence length="67" mass="7277">MASSSYSFQTMQSDRRSNINAKNGIRTQGGFVVRNGQSIRSLSSSNGPQASPYHHPQPSPKPKAKES</sequence>
<dbReference type="OMA" id="MQAERFR"/>
<dbReference type="EMBL" id="AWWV01010447">
    <property type="protein sequence ID" value="OMO79218.1"/>
    <property type="molecule type" value="Genomic_DNA"/>
</dbReference>
<protein>
    <submittedName>
        <fullName evidence="2">Uncharacterized protein</fullName>
    </submittedName>
</protein>
<evidence type="ECO:0000313" key="3">
    <source>
        <dbReference type="Proteomes" id="UP000188268"/>
    </source>
</evidence>
<comment type="caution">
    <text evidence="2">The sequence shown here is derived from an EMBL/GenBank/DDBJ whole genome shotgun (WGS) entry which is preliminary data.</text>
</comment>
<evidence type="ECO:0000313" key="2">
    <source>
        <dbReference type="EMBL" id="OMO79218.1"/>
    </source>
</evidence>
<proteinExistence type="predicted"/>
<organism evidence="2 3">
    <name type="scientific">Corchorus capsularis</name>
    <name type="common">Jute</name>
    <dbReference type="NCBI Taxonomy" id="210143"/>
    <lineage>
        <taxon>Eukaryota</taxon>
        <taxon>Viridiplantae</taxon>
        <taxon>Streptophyta</taxon>
        <taxon>Embryophyta</taxon>
        <taxon>Tracheophyta</taxon>
        <taxon>Spermatophyta</taxon>
        <taxon>Magnoliopsida</taxon>
        <taxon>eudicotyledons</taxon>
        <taxon>Gunneridae</taxon>
        <taxon>Pentapetalae</taxon>
        <taxon>rosids</taxon>
        <taxon>malvids</taxon>
        <taxon>Malvales</taxon>
        <taxon>Malvaceae</taxon>
        <taxon>Grewioideae</taxon>
        <taxon>Apeibeae</taxon>
        <taxon>Corchorus</taxon>
    </lineage>
</organism>
<reference evidence="2 3" key="1">
    <citation type="submission" date="2013-09" db="EMBL/GenBank/DDBJ databases">
        <title>Corchorus capsularis genome sequencing.</title>
        <authorList>
            <person name="Alam M."/>
            <person name="Haque M.S."/>
            <person name="Islam M.S."/>
            <person name="Emdad E.M."/>
            <person name="Islam M.M."/>
            <person name="Ahmed B."/>
            <person name="Halim A."/>
            <person name="Hossen Q.M.M."/>
            <person name="Hossain M.Z."/>
            <person name="Ahmed R."/>
            <person name="Khan M.M."/>
            <person name="Islam R."/>
            <person name="Rashid M.M."/>
            <person name="Khan S.A."/>
            <person name="Rahman M.S."/>
            <person name="Alam M."/>
        </authorList>
    </citation>
    <scope>NUCLEOTIDE SEQUENCE [LARGE SCALE GENOMIC DNA]</scope>
    <source>
        <strain evidence="3">cv. CVL-1</strain>
        <tissue evidence="2">Whole seedling</tissue>
    </source>
</reference>
<dbReference type="Proteomes" id="UP000188268">
    <property type="component" value="Unassembled WGS sequence"/>
</dbReference>